<dbReference type="OrthoDB" id="3964962at2"/>
<dbReference type="Proteomes" id="UP000283832">
    <property type="component" value="Unassembled WGS sequence"/>
</dbReference>
<name>A0A418MN08_9ACTN</name>
<protein>
    <recommendedName>
        <fullName evidence="3">Sel1 repeat family protein</fullName>
    </recommendedName>
</protein>
<evidence type="ECO:0000313" key="2">
    <source>
        <dbReference type="Proteomes" id="UP000283832"/>
    </source>
</evidence>
<dbReference type="RefSeq" id="WP_119579803.1">
    <property type="nucleotide sequence ID" value="NZ_QXEC01000043.1"/>
</dbReference>
<accession>A0A418MN08</accession>
<reference evidence="1 2" key="1">
    <citation type="submission" date="2018-08" db="EMBL/GenBank/DDBJ databases">
        <title>Jishengella sp. nov., isolated from a root of Azadirachta indica A. Juss. var. siamensis Valenton.</title>
        <authorList>
            <person name="Kuncharoen N."/>
            <person name="Tanasupawat S."/>
            <person name="Kudo T."/>
            <person name="Ohkuma M."/>
        </authorList>
    </citation>
    <scope>NUCLEOTIDE SEQUENCE [LARGE SCALE GENOMIC DNA]</scope>
    <source>
        <strain evidence="1 2">AZ1-13</strain>
    </source>
</reference>
<sequence length="519" mass="56625">MLWLNELPRYLYTDDVRRDETIAAGLSEALRSADCTPVLILGTLWHEYRLRLAPAEVEIGSETRPNARILVTGNLIPVPETFGDVESGRLAEAAVTDARLAEALARAEEGHITQYLAGGPAQIQRYRTADPVARAVLHAAMDARRLGWGEVLPSGFLAAAAQSYLTDLQRATLPIDWFDRALTDYLLPLCQGARGPLSRAGDDFRLADYLEQHGKRTRQSSRPPDGFWAAALRDDVTGGDAAAMARAAYRRDRREIAHRLALEAAVRGDRAGLATFAAMVEEDEGRDEASPYLELAAENGDTRSQLVLGHRCEDSGDYDAAEAWYSLADDGTNPHALVGLASLHARQGRYEVADELYQTALANGGAREVEYQARDLAERDEHDDALRLAEESFRHGNREALTGLAWRYTGPDLPRAFAVMRRAMALGFDDAITEMVILATTANDPALVTRYCDLAIESGHPNAQRVAGHVLARSGDERRGAALLWRAFNGGLHWSLFELAVSSASGRVASVPRADSTGG</sequence>
<comment type="caution">
    <text evidence="1">The sequence shown here is derived from an EMBL/GenBank/DDBJ whole genome shotgun (WGS) entry which is preliminary data.</text>
</comment>
<evidence type="ECO:0000313" key="1">
    <source>
        <dbReference type="EMBL" id="RIV31333.1"/>
    </source>
</evidence>
<dbReference type="InterPro" id="IPR011990">
    <property type="entry name" value="TPR-like_helical_dom_sf"/>
</dbReference>
<organism evidence="1 2">
    <name type="scientific">Micromonospora radicis</name>
    <dbReference type="NCBI Taxonomy" id="1894971"/>
    <lineage>
        <taxon>Bacteria</taxon>
        <taxon>Bacillati</taxon>
        <taxon>Actinomycetota</taxon>
        <taxon>Actinomycetes</taxon>
        <taxon>Micromonosporales</taxon>
        <taxon>Micromonosporaceae</taxon>
        <taxon>Micromonospora</taxon>
    </lineage>
</organism>
<evidence type="ECO:0008006" key="3">
    <source>
        <dbReference type="Google" id="ProtNLM"/>
    </source>
</evidence>
<dbReference type="Gene3D" id="1.25.40.10">
    <property type="entry name" value="Tetratricopeptide repeat domain"/>
    <property type="match status" value="1"/>
</dbReference>
<gene>
    <name evidence="1" type="ORF">D2L64_25805</name>
</gene>
<proteinExistence type="predicted"/>
<dbReference type="EMBL" id="QXEC01000043">
    <property type="protein sequence ID" value="RIV31333.1"/>
    <property type="molecule type" value="Genomic_DNA"/>
</dbReference>
<keyword evidence="2" id="KW-1185">Reference proteome</keyword>
<dbReference type="AlphaFoldDB" id="A0A418MN08"/>
<dbReference type="SUPFAM" id="SSF81901">
    <property type="entry name" value="HCP-like"/>
    <property type="match status" value="2"/>
</dbReference>